<keyword evidence="2" id="KW-1185">Reference proteome</keyword>
<sequence length="262" mass="27798">MTTLEQAAFGDRPDLVVTAAPAQPCERWLAAVVLGAQGHYARAATLLHDLVRRTDDLGALAAATFASHRRQLGGHAAARTFDARGLVAARSDDARADVLLGLAADAVGAGRLDEARRLRDRVPLTSWRARVRHGWVSAEICLSAGGAARPHAERALAEAEAAKATRHRIKSEIVLAAALAGAEPVMARKLVTRARDDATDLHLSSLVWPASLLLVELDPSEASAHTRNAGLVLHGLLLRADPRGRELAERSPWVPELAGPTG</sequence>
<gene>
    <name evidence="1" type="ORF">ACFPCV_07365</name>
</gene>
<comment type="caution">
    <text evidence="1">The sequence shown here is derived from an EMBL/GenBank/DDBJ whole genome shotgun (WGS) entry which is preliminary data.</text>
</comment>
<reference evidence="2" key="1">
    <citation type="journal article" date="2019" name="Int. J. Syst. Evol. Microbiol.">
        <title>The Global Catalogue of Microorganisms (GCM) 10K type strain sequencing project: providing services to taxonomists for standard genome sequencing and annotation.</title>
        <authorList>
            <consortium name="The Broad Institute Genomics Platform"/>
            <consortium name="The Broad Institute Genome Sequencing Center for Infectious Disease"/>
            <person name="Wu L."/>
            <person name="Ma J."/>
        </authorList>
    </citation>
    <scope>NUCLEOTIDE SEQUENCE [LARGE SCALE GENOMIC DNA]</scope>
    <source>
        <strain evidence="2">ZS-22-S1</strain>
    </source>
</reference>
<accession>A0ABV9RWK3</accession>
<evidence type="ECO:0000313" key="1">
    <source>
        <dbReference type="EMBL" id="MFC4853317.1"/>
    </source>
</evidence>
<name>A0ABV9RWK3_9PSEU</name>
<dbReference type="RefSeq" id="WP_378055285.1">
    <property type="nucleotide sequence ID" value="NZ_JBHSIS010000003.1"/>
</dbReference>
<proteinExistence type="predicted"/>
<evidence type="ECO:0000313" key="2">
    <source>
        <dbReference type="Proteomes" id="UP001595859"/>
    </source>
</evidence>
<protein>
    <submittedName>
        <fullName evidence="1">Uncharacterized protein</fullName>
    </submittedName>
</protein>
<dbReference type="EMBL" id="JBHSIS010000003">
    <property type="protein sequence ID" value="MFC4853317.1"/>
    <property type="molecule type" value="Genomic_DNA"/>
</dbReference>
<dbReference type="Proteomes" id="UP001595859">
    <property type="component" value="Unassembled WGS sequence"/>
</dbReference>
<organism evidence="1 2">
    <name type="scientific">Actinophytocola glycyrrhizae</name>
    <dbReference type="NCBI Taxonomy" id="2044873"/>
    <lineage>
        <taxon>Bacteria</taxon>
        <taxon>Bacillati</taxon>
        <taxon>Actinomycetota</taxon>
        <taxon>Actinomycetes</taxon>
        <taxon>Pseudonocardiales</taxon>
        <taxon>Pseudonocardiaceae</taxon>
    </lineage>
</organism>